<dbReference type="Proteomes" id="UP000003790">
    <property type="component" value="Chromosome"/>
</dbReference>
<reference evidence="1 2" key="1">
    <citation type="journal article" date="2012" name="PLoS Genet.">
        <title>Comparative Genomics of Plant-Associated Pseudomonas spp.: Insights into Diversity and Inheritance of Traits Involved in Multitrophic Interactions.</title>
        <authorList>
            <person name="Loper J.E."/>
            <person name="Hassan K.A."/>
            <person name="Mavrodi D.V."/>
            <person name="Davis E.W.II."/>
            <person name="Lim C.K."/>
            <person name="Shaffer B.T."/>
            <person name="Elbourne L.D."/>
            <person name="Stockwell V.O."/>
            <person name="Hartney S.L."/>
            <person name="Breakwell K."/>
            <person name="Henkels M.D."/>
            <person name="Tetu S.G."/>
            <person name="Rangel L.I."/>
            <person name="Kidarsa T.A."/>
            <person name="Wilson N.L."/>
            <person name="van de Mortel J.E."/>
            <person name="Song C."/>
            <person name="Blumhagen R."/>
            <person name="Radune D."/>
            <person name="Hostetler J.B."/>
            <person name="Brinkac L.M."/>
            <person name="Durkin A.S."/>
            <person name="Kluepfel D.A."/>
            <person name="Wechter W.P."/>
            <person name="Anderson A.J."/>
            <person name="Kim Y.C."/>
            <person name="Pierson L.S.III."/>
            <person name="Pierson E.A."/>
            <person name="Lindow S.E."/>
            <person name="Kobayashi D.Y."/>
            <person name="Raaijmakers J.M."/>
            <person name="Weller D.M."/>
            <person name="Thomashow L.S."/>
            <person name="Allen A.E."/>
            <person name="Paulsen I.T."/>
        </authorList>
    </citation>
    <scope>NUCLEOTIDE SEQUENCE [LARGE SCALE GENOMIC DNA]</scope>
    <source>
        <strain evidence="1 2">O6</strain>
    </source>
</reference>
<accession>A0AB33WKS3</accession>
<proteinExistence type="predicted"/>
<evidence type="ECO:0000313" key="2">
    <source>
        <dbReference type="Proteomes" id="UP000003790"/>
    </source>
</evidence>
<protein>
    <submittedName>
        <fullName evidence="1">Uncharacterized protein</fullName>
    </submittedName>
</protein>
<sequence>MTTIGAASINPFPLGAAPQKLNIAEPQASPLEVQDKRVAEDNDSVSVDMQEYGAKADFTSSTADIVAQLQKQIDQTEKTLSEQQSQLSGVQKGQASEEQKAQQALEVQAQIAITANNLQVLQAALLQALTARINTTA</sequence>
<dbReference type="RefSeq" id="WP_009050633.1">
    <property type="nucleotide sequence ID" value="NZ_CM001490.1"/>
</dbReference>
<gene>
    <name evidence="1" type="ORF">PchlO6_4987</name>
</gene>
<organism evidence="1 2">
    <name type="scientific">Pseudomonas chlororaphis O6</name>
    <dbReference type="NCBI Taxonomy" id="1037915"/>
    <lineage>
        <taxon>Bacteria</taxon>
        <taxon>Pseudomonadati</taxon>
        <taxon>Pseudomonadota</taxon>
        <taxon>Gammaproteobacteria</taxon>
        <taxon>Pseudomonadales</taxon>
        <taxon>Pseudomonadaceae</taxon>
        <taxon>Pseudomonas</taxon>
    </lineage>
</organism>
<dbReference type="AlphaFoldDB" id="A0AB33WKS3"/>
<evidence type="ECO:0000313" key="1">
    <source>
        <dbReference type="EMBL" id="EIM13668.1"/>
    </source>
</evidence>
<dbReference type="EMBL" id="AHOT01000028">
    <property type="protein sequence ID" value="EIM13668.1"/>
    <property type="molecule type" value="Genomic_DNA"/>
</dbReference>
<comment type="caution">
    <text evidence="1">The sequence shown here is derived from an EMBL/GenBank/DDBJ whole genome shotgun (WGS) entry which is preliminary data.</text>
</comment>
<name>A0AB33WKS3_9PSED</name>